<dbReference type="InterPro" id="IPR006665">
    <property type="entry name" value="OmpA-like"/>
</dbReference>
<comment type="subcellular location">
    <subcellularLocation>
        <location evidence="1">Cell outer membrane</location>
    </subcellularLocation>
</comment>
<dbReference type="PANTHER" id="PTHR30329">
    <property type="entry name" value="STATOR ELEMENT OF FLAGELLAR MOTOR COMPLEX"/>
    <property type="match status" value="1"/>
</dbReference>
<protein>
    <recommendedName>
        <fullName evidence="6">OmpA-like domain-containing protein</fullName>
    </recommendedName>
</protein>
<dbReference type="SUPFAM" id="SSF103088">
    <property type="entry name" value="OmpA-like"/>
    <property type="match status" value="1"/>
</dbReference>
<dbReference type="PROSITE" id="PS51123">
    <property type="entry name" value="OMPA_2"/>
    <property type="match status" value="1"/>
</dbReference>
<dbReference type="InterPro" id="IPR036737">
    <property type="entry name" value="OmpA-like_sf"/>
</dbReference>
<evidence type="ECO:0000256" key="2">
    <source>
        <dbReference type="ARBA" id="ARBA00023136"/>
    </source>
</evidence>
<evidence type="ECO:0000313" key="8">
    <source>
        <dbReference type="Proteomes" id="UP000019141"/>
    </source>
</evidence>
<evidence type="ECO:0000256" key="4">
    <source>
        <dbReference type="PROSITE-ProRule" id="PRU00473"/>
    </source>
</evidence>
<dbReference type="InterPro" id="IPR006664">
    <property type="entry name" value="OMP_bac"/>
</dbReference>
<feature type="domain" description="OmpA-like" evidence="6">
    <location>
        <begin position="172"/>
        <end position="287"/>
    </location>
</feature>
<comment type="caution">
    <text evidence="7">The sequence shown here is derived from an EMBL/GenBank/DDBJ whole genome shotgun (WGS) entry which is preliminary data.</text>
</comment>
<sequence>MNQQTGRQLRWLFPSFVALIVAMSWGCGAKQAPVALDRARTTYQQASEEQAVVQHAPGALRDAKQVLNRAEQSWRSDKNTAEVQHLSYLTEQRIAIARAKASSKVAEADQERLGQEREQVLREARVQEAQRARQEAEQARREAEQARAKQEESAKQIAMLQEQLGTLQAKATARGTVLTLGSVLFAPGQATLKSEALQNLYSLVTFMREDPERSAIIEGYTDNVGSDERNLDLSQRRAEAVRTFLINNGVEEERVTARGYGEASPVASNETAAGRQENRRVEIVFPK</sequence>
<keyword evidence="8" id="KW-1185">Reference proteome</keyword>
<gene>
    <name evidence="7" type="ORF">ETSY1_07775</name>
</gene>
<name>W4LVD4_ENTF1</name>
<dbReference type="InterPro" id="IPR050330">
    <property type="entry name" value="Bact_OuterMem_StrucFunc"/>
</dbReference>
<dbReference type="InterPro" id="IPR025511">
    <property type="entry name" value="DUF4398"/>
</dbReference>
<dbReference type="GO" id="GO:0009279">
    <property type="term" value="C:cell outer membrane"/>
    <property type="evidence" value="ECO:0007669"/>
    <property type="project" value="UniProtKB-SubCell"/>
</dbReference>
<accession>W4LVD4</accession>
<organism evidence="7 8">
    <name type="scientific">Entotheonella factor</name>
    <dbReference type="NCBI Taxonomy" id="1429438"/>
    <lineage>
        <taxon>Bacteria</taxon>
        <taxon>Pseudomonadati</taxon>
        <taxon>Nitrospinota/Tectimicrobiota group</taxon>
        <taxon>Candidatus Tectimicrobiota</taxon>
        <taxon>Candidatus Entotheonellia</taxon>
        <taxon>Candidatus Entotheonellales</taxon>
        <taxon>Candidatus Entotheonellaceae</taxon>
        <taxon>Candidatus Entotheonella</taxon>
    </lineage>
</organism>
<dbReference type="Pfam" id="PF14346">
    <property type="entry name" value="DUF4398"/>
    <property type="match status" value="1"/>
</dbReference>
<keyword evidence="2 4" id="KW-0472">Membrane</keyword>
<evidence type="ECO:0000256" key="3">
    <source>
        <dbReference type="ARBA" id="ARBA00023237"/>
    </source>
</evidence>
<dbReference type="EMBL" id="AZHW01000245">
    <property type="protein sequence ID" value="ETX01322.1"/>
    <property type="molecule type" value="Genomic_DNA"/>
</dbReference>
<dbReference type="PRINTS" id="PR01023">
    <property type="entry name" value="NAFLGMOTY"/>
</dbReference>
<keyword evidence="3" id="KW-0998">Cell outer membrane</keyword>
<proteinExistence type="predicted"/>
<dbReference type="HOGENOM" id="CLU_016890_14_2_7"/>
<dbReference type="PRINTS" id="PR01021">
    <property type="entry name" value="OMPADOMAIN"/>
</dbReference>
<dbReference type="CDD" id="cd07185">
    <property type="entry name" value="OmpA_C-like"/>
    <property type="match status" value="1"/>
</dbReference>
<evidence type="ECO:0000256" key="5">
    <source>
        <dbReference type="SAM" id="MobiDB-lite"/>
    </source>
</evidence>
<dbReference type="PANTHER" id="PTHR30329:SF21">
    <property type="entry name" value="LIPOPROTEIN YIAD-RELATED"/>
    <property type="match status" value="1"/>
</dbReference>
<dbReference type="Proteomes" id="UP000019141">
    <property type="component" value="Unassembled WGS sequence"/>
</dbReference>
<dbReference type="Gene3D" id="3.30.1330.60">
    <property type="entry name" value="OmpA-like domain"/>
    <property type="match status" value="1"/>
</dbReference>
<dbReference type="AlphaFoldDB" id="W4LVD4"/>
<reference evidence="7 8" key="1">
    <citation type="journal article" date="2014" name="Nature">
        <title>An environmental bacterial taxon with a large and distinct metabolic repertoire.</title>
        <authorList>
            <person name="Wilson M.C."/>
            <person name="Mori T."/>
            <person name="Ruckert C."/>
            <person name="Uria A.R."/>
            <person name="Helf M.J."/>
            <person name="Takada K."/>
            <person name="Gernert C."/>
            <person name="Steffens U.A."/>
            <person name="Heycke N."/>
            <person name="Schmitt S."/>
            <person name="Rinke C."/>
            <person name="Helfrich E.J."/>
            <person name="Brachmann A.O."/>
            <person name="Gurgui C."/>
            <person name="Wakimoto T."/>
            <person name="Kracht M."/>
            <person name="Crusemann M."/>
            <person name="Hentschel U."/>
            <person name="Abe I."/>
            <person name="Matsunaga S."/>
            <person name="Kalinowski J."/>
            <person name="Takeyama H."/>
            <person name="Piel J."/>
        </authorList>
    </citation>
    <scope>NUCLEOTIDE SEQUENCE [LARGE SCALE GENOMIC DNA]</scope>
    <source>
        <strain evidence="8">TSY1</strain>
    </source>
</reference>
<dbReference type="Pfam" id="PF00691">
    <property type="entry name" value="OmpA"/>
    <property type="match status" value="1"/>
</dbReference>
<evidence type="ECO:0000259" key="6">
    <source>
        <dbReference type="PROSITE" id="PS51123"/>
    </source>
</evidence>
<evidence type="ECO:0000313" key="7">
    <source>
        <dbReference type="EMBL" id="ETX01322.1"/>
    </source>
</evidence>
<feature type="region of interest" description="Disordered" evidence="5">
    <location>
        <begin position="131"/>
        <end position="150"/>
    </location>
</feature>
<evidence type="ECO:0000256" key="1">
    <source>
        <dbReference type="ARBA" id="ARBA00004442"/>
    </source>
</evidence>